<evidence type="ECO:0000256" key="6">
    <source>
        <dbReference type="ARBA" id="ARBA00022927"/>
    </source>
</evidence>
<protein>
    <submittedName>
        <fullName evidence="10">Exportin/Importin, Cse1-like</fullName>
    </submittedName>
</protein>
<dbReference type="GeneID" id="9831006"/>
<evidence type="ECO:0000256" key="3">
    <source>
        <dbReference type="ARBA" id="ARBA00007991"/>
    </source>
</evidence>
<dbReference type="InterPro" id="IPR013713">
    <property type="entry name" value="XPO2_central"/>
</dbReference>
<comment type="caution">
    <text evidence="10">The sequence shown here is derived from an EMBL/GenBank/DDBJ whole genome shotgun (WGS) entry which is preliminary data.</text>
</comment>
<keyword evidence="11" id="KW-1185">Reference proteome</keyword>
<keyword evidence="6" id="KW-0653">Protein transport</keyword>
<reference evidence="11" key="1">
    <citation type="journal article" date="2006" name="Proc. Natl. Acad. Sci. U.S.A.">
        <title>Genome analysis of the smallest free-living eukaryote Ostreococcus tauri unveils many unique features.</title>
        <authorList>
            <person name="Derelle E."/>
            <person name="Ferraz C."/>
            <person name="Rombauts S."/>
            <person name="Rouze P."/>
            <person name="Worden A.Z."/>
            <person name="Robbens S."/>
            <person name="Partensky F."/>
            <person name="Degroeve S."/>
            <person name="Echeynie S."/>
            <person name="Cooke R."/>
            <person name="Saeys Y."/>
            <person name="Wuyts J."/>
            <person name="Jabbari K."/>
            <person name="Bowler C."/>
            <person name="Panaud O."/>
            <person name="Piegu B."/>
            <person name="Ball S.G."/>
            <person name="Ral J.-P."/>
            <person name="Bouget F.-Y."/>
            <person name="Piganeau G."/>
            <person name="De Baets B."/>
            <person name="Picard A."/>
            <person name="Delseny M."/>
            <person name="Demaille J."/>
            <person name="Van de Peer Y."/>
            <person name="Moreau H."/>
        </authorList>
    </citation>
    <scope>NUCLEOTIDE SEQUENCE [LARGE SCALE GENOMIC DNA]</scope>
    <source>
        <strain evidence="11">OTTH 0595 / CCAP 157/2 / RCC745</strain>
    </source>
</reference>
<dbReference type="SMART" id="SM00913">
    <property type="entry name" value="IBN_N"/>
    <property type="match status" value="1"/>
</dbReference>
<name>A0A096P893_OSTTA</name>
<evidence type="ECO:0000256" key="1">
    <source>
        <dbReference type="ARBA" id="ARBA00004123"/>
    </source>
</evidence>
<comment type="similarity">
    <text evidence="3">Belongs to the importin beta family.</text>
</comment>
<dbReference type="InParanoid" id="A0A096P893"/>
<keyword evidence="7" id="KW-0539">Nucleus</keyword>
<dbReference type="AlphaFoldDB" id="A0A096P893"/>
<sequence length="1057" mass="118506">MDAETIEHLKRALAGSVSPDATIRAAADDFLRSAASHSGAALGLLALASDAATEIGTRQSASIYFKHMCAKSWSASRAEQSASTTTPAAALDEGEKAAVRRVALEAISTTPSKVRSQLLEAVRVMVHHDFPERWPEIATQVLEALTSEANASASGRLVGTVMVLNALCRKYEFKDESDRGDVEEIIRVVFPRLLEILKALLAYNGPPNAELEELKKAICKTYWSATYMNVGPSLAAEGTFREWMSAFHAIITAEVPTEGMPTEDKTELKHWPWWKTKKWAMHVVNRMFSRYGNAKQVKAEHKPLSTMYRNNYAAHFLRVYIEFLSKLSAGAIMPDRVVNLAVQYLSTAVSLPLTYKVMEPHLDEIFQRVIFPILCFNAEDDELFADDPHEYVRKSQDFIEDMYSPRMAAIGYLNELCSKSSKRMENNLPRVLAVTVQIFQTHAQAVASRAQMETQARYALDGALLIVTHLASTLERHDTYKQQLEAMIMTHVHPAFTCAHAHIRAKAVACASKYSGIEFTSEQNFLTLFSSVVQSMKDQQLPVQVEAVVALGSFIQETDDVSNLKPLIPQLLDDFFKLMNEVESEDIVYTLETITEKFGEDIAPYALHMTQNLAAAFWKVVESESKDDDDDMGMLGAIGVLRAMSTILESISGLPHMYPELEAAVFPILHKMLSDQGYDVFEEVLEILAYLTYFTPEVTPRMWELWPLMMTTMDDWALQYFENMLIPLDNYISRGTEHFLTPGTSYVEDTYNICKKVLEGEYPEPDCLSAPKLMECVMTNCRGRVDVVIEPYINIALARLERAEMKYFKDLLMMTFAHALHYNPVLALQATNRTGATNEVFARWSAMLSVRTKSGARHCFTSEHSKKVCALGLMSLMTAPDDVLTPEIRGALGGILDTLVSLVQDLKTQIDERTQDEQSGKRRYPWEESDEEYEDPNGLVDDDEDDENADLQFDEATLRALAKKAQDADPYSRAGDIDDSDDEFWFDDDDDSCTSPLDDIDTFIALSDCMNALQASGRSISASASSMETLQALMRHAVHRRSVFPEERAKAKSKPGN</sequence>
<dbReference type="RefSeq" id="XP_022840390.1">
    <property type="nucleotide sequence ID" value="XM_022985601.1"/>
</dbReference>
<reference evidence="10 11" key="2">
    <citation type="journal article" date="2014" name="BMC Genomics">
        <title>An improved genome of the model marine alga Ostreococcus tauri unfolds by assessing Illumina de novo assemblies.</title>
        <authorList>
            <person name="Blanc-Mathieu R."/>
            <person name="Verhelst B."/>
            <person name="Derelle E."/>
            <person name="Rombauts S."/>
            <person name="Bouget F.Y."/>
            <person name="Carre I."/>
            <person name="Chateau A."/>
            <person name="Eyre-Walker A."/>
            <person name="Grimsley N."/>
            <person name="Moreau H."/>
            <person name="Piegu B."/>
            <person name="Rivals E."/>
            <person name="Schackwitz W."/>
            <person name="Van de Peer Y."/>
            <person name="Piganeau G."/>
        </authorList>
    </citation>
    <scope>NUCLEOTIDE SEQUENCE [LARGE SCALE GENOMIC DNA]</scope>
    <source>
        <strain evidence="11">OTTH 0595 / CCAP 157/2 / RCC745</strain>
    </source>
</reference>
<dbReference type="Pfam" id="PF03810">
    <property type="entry name" value="IBN_N"/>
    <property type="match status" value="1"/>
</dbReference>
<evidence type="ECO:0000256" key="7">
    <source>
        <dbReference type="ARBA" id="ARBA00023242"/>
    </source>
</evidence>
<dbReference type="OrthoDB" id="760868at2759"/>
<dbReference type="Gene3D" id="1.25.10.10">
    <property type="entry name" value="Leucine-rich Repeat Variant"/>
    <property type="match status" value="1"/>
</dbReference>
<dbReference type="PANTHER" id="PTHR10997:SF18">
    <property type="entry name" value="D-IMPORTIN 7_RANBP7"/>
    <property type="match status" value="1"/>
</dbReference>
<evidence type="ECO:0000256" key="5">
    <source>
        <dbReference type="ARBA" id="ARBA00022490"/>
    </source>
</evidence>
<dbReference type="KEGG" id="ota:OT_ostta16g02490"/>
<organism evidence="10 11">
    <name type="scientific">Ostreococcus tauri</name>
    <name type="common">Marine green alga</name>
    <dbReference type="NCBI Taxonomy" id="70448"/>
    <lineage>
        <taxon>Eukaryota</taxon>
        <taxon>Viridiplantae</taxon>
        <taxon>Chlorophyta</taxon>
        <taxon>Mamiellophyceae</taxon>
        <taxon>Mamiellales</taxon>
        <taxon>Bathycoccaceae</taxon>
        <taxon>Ostreococcus</taxon>
    </lineage>
</organism>
<dbReference type="EMBL" id="CAID01000016">
    <property type="protein sequence ID" value="CEG00455.1"/>
    <property type="molecule type" value="Genomic_DNA"/>
</dbReference>
<evidence type="ECO:0000256" key="4">
    <source>
        <dbReference type="ARBA" id="ARBA00022448"/>
    </source>
</evidence>
<dbReference type="GO" id="GO:0005829">
    <property type="term" value="C:cytosol"/>
    <property type="evidence" value="ECO:0007669"/>
    <property type="project" value="TreeGrafter"/>
</dbReference>
<feature type="compositionally biased region" description="Basic and acidic residues" evidence="8">
    <location>
        <begin position="911"/>
        <end position="926"/>
    </location>
</feature>
<evidence type="ECO:0000259" key="9">
    <source>
        <dbReference type="PROSITE" id="PS50166"/>
    </source>
</evidence>
<dbReference type="InterPro" id="IPR058669">
    <property type="entry name" value="TPR_IPO7/11-like"/>
</dbReference>
<evidence type="ECO:0000313" key="11">
    <source>
        <dbReference type="Proteomes" id="UP000009170"/>
    </source>
</evidence>
<dbReference type="InterPro" id="IPR001494">
    <property type="entry name" value="Importin-beta_N"/>
</dbReference>
<dbReference type="InterPro" id="IPR011989">
    <property type="entry name" value="ARM-like"/>
</dbReference>
<proteinExistence type="inferred from homology"/>
<dbReference type="Pfam" id="PF08506">
    <property type="entry name" value="Cse1"/>
    <property type="match status" value="1"/>
</dbReference>
<evidence type="ECO:0000256" key="8">
    <source>
        <dbReference type="SAM" id="MobiDB-lite"/>
    </source>
</evidence>
<dbReference type="GO" id="GO:0006606">
    <property type="term" value="P:protein import into nucleus"/>
    <property type="evidence" value="ECO:0007669"/>
    <property type="project" value="TreeGrafter"/>
</dbReference>
<dbReference type="Proteomes" id="UP000009170">
    <property type="component" value="Unassembled WGS sequence"/>
</dbReference>
<dbReference type="GO" id="GO:0005635">
    <property type="term" value="C:nuclear envelope"/>
    <property type="evidence" value="ECO:0007669"/>
    <property type="project" value="TreeGrafter"/>
</dbReference>
<dbReference type="FunCoup" id="A0A096P893">
    <property type="interactions" value="1966"/>
</dbReference>
<dbReference type="InterPro" id="IPR016024">
    <property type="entry name" value="ARM-type_fold"/>
</dbReference>
<dbReference type="GO" id="GO:0031267">
    <property type="term" value="F:small GTPase binding"/>
    <property type="evidence" value="ECO:0007669"/>
    <property type="project" value="InterPro"/>
</dbReference>
<feature type="domain" description="Importin N-terminal" evidence="9">
    <location>
        <begin position="27"/>
        <end position="109"/>
    </location>
</feature>
<dbReference type="Pfam" id="PF25758">
    <property type="entry name" value="TPR_IPO11"/>
    <property type="match status" value="1"/>
</dbReference>
<dbReference type="PROSITE" id="PS50166">
    <property type="entry name" value="IMPORTIN_B_NT"/>
    <property type="match status" value="1"/>
</dbReference>
<evidence type="ECO:0000256" key="2">
    <source>
        <dbReference type="ARBA" id="ARBA00004496"/>
    </source>
</evidence>
<evidence type="ECO:0000313" key="10">
    <source>
        <dbReference type="EMBL" id="CEG00455.1"/>
    </source>
</evidence>
<gene>
    <name evidence="10" type="ORF">OT_ostta16g02490</name>
</gene>
<dbReference type="SUPFAM" id="SSF48371">
    <property type="entry name" value="ARM repeat"/>
    <property type="match status" value="1"/>
</dbReference>
<keyword evidence="4" id="KW-0813">Transport</keyword>
<dbReference type="STRING" id="70448.A0A096P893"/>
<comment type="subcellular location">
    <subcellularLocation>
        <location evidence="2">Cytoplasm</location>
    </subcellularLocation>
    <subcellularLocation>
        <location evidence="1">Nucleus</location>
    </subcellularLocation>
</comment>
<feature type="compositionally biased region" description="Acidic residues" evidence="8">
    <location>
        <begin position="927"/>
        <end position="946"/>
    </location>
</feature>
<keyword evidence="5" id="KW-0963">Cytoplasm</keyword>
<accession>A0A096P893</accession>
<feature type="region of interest" description="Disordered" evidence="8">
    <location>
        <begin position="911"/>
        <end position="946"/>
    </location>
</feature>
<dbReference type="PANTHER" id="PTHR10997">
    <property type="entry name" value="IMPORTIN-7, 8, 11"/>
    <property type="match status" value="1"/>
</dbReference>